<keyword evidence="2" id="KW-0413">Isomerase</keyword>
<keyword evidence="3" id="KW-1185">Reference proteome</keyword>
<accession>A0ABW1ZAY7</accession>
<evidence type="ECO:0000313" key="3">
    <source>
        <dbReference type="Proteomes" id="UP001596391"/>
    </source>
</evidence>
<dbReference type="Gene3D" id="3.20.20.150">
    <property type="entry name" value="Divalent-metal-dependent TIM barrel enzymes"/>
    <property type="match status" value="1"/>
</dbReference>
<dbReference type="PANTHER" id="PTHR12110">
    <property type="entry name" value="HYDROXYPYRUVATE ISOMERASE"/>
    <property type="match status" value="1"/>
</dbReference>
<organism evidence="2 3">
    <name type="scientific">Granulicella cerasi</name>
    <dbReference type="NCBI Taxonomy" id="741063"/>
    <lineage>
        <taxon>Bacteria</taxon>
        <taxon>Pseudomonadati</taxon>
        <taxon>Acidobacteriota</taxon>
        <taxon>Terriglobia</taxon>
        <taxon>Terriglobales</taxon>
        <taxon>Acidobacteriaceae</taxon>
        <taxon>Granulicella</taxon>
    </lineage>
</organism>
<dbReference type="InterPro" id="IPR050312">
    <property type="entry name" value="IolE/XylAMocC-like"/>
</dbReference>
<dbReference type="Proteomes" id="UP001596391">
    <property type="component" value="Unassembled WGS sequence"/>
</dbReference>
<dbReference type="GO" id="GO:0016853">
    <property type="term" value="F:isomerase activity"/>
    <property type="evidence" value="ECO:0007669"/>
    <property type="project" value="UniProtKB-KW"/>
</dbReference>
<dbReference type="InterPro" id="IPR036237">
    <property type="entry name" value="Xyl_isomerase-like_sf"/>
</dbReference>
<evidence type="ECO:0000259" key="1">
    <source>
        <dbReference type="Pfam" id="PF01261"/>
    </source>
</evidence>
<dbReference type="EMBL" id="JBHSWI010000001">
    <property type="protein sequence ID" value="MFC6645712.1"/>
    <property type="molecule type" value="Genomic_DNA"/>
</dbReference>
<dbReference type="PANTHER" id="PTHR12110:SF52">
    <property type="entry name" value="XYLOSE ISOMERASE"/>
    <property type="match status" value="1"/>
</dbReference>
<dbReference type="RefSeq" id="WP_263369432.1">
    <property type="nucleotide sequence ID" value="NZ_JAGSYD010000001.1"/>
</dbReference>
<evidence type="ECO:0000313" key="2">
    <source>
        <dbReference type="EMBL" id="MFC6645712.1"/>
    </source>
</evidence>
<comment type="caution">
    <text evidence="2">The sequence shown here is derived from an EMBL/GenBank/DDBJ whole genome shotgun (WGS) entry which is preliminary data.</text>
</comment>
<dbReference type="InterPro" id="IPR013022">
    <property type="entry name" value="Xyl_isomerase-like_TIM-brl"/>
</dbReference>
<sequence>MLVGAGAALAATWLPEGNAQPASDHDSRSRIHISEITTKPWTLEQDVAAYKQQGLGIELWESKFDPAKIPQQLAWLEEQNISVSSLQPAVLTVFPSMSVLEPKDPAERVARMCRTIDLFGSVLKGKCFPTNTGADFTGNEYRVWRGSVDAYKRLADYAAERGVRVAFEPLGASLMNRSTTVFNMEQALELLHEVNHPNLGLTADAYNLWESNALEQVSLCGDKLFLVHIADWKRPRNFHDRRVPGEGQIPLADFLRRVHALHYRGPLVVELFSEGVPDSLWSQDMNDVVKRCKRGVEAALQQARA</sequence>
<proteinExistence type="predicted"/>
<feature type="domain" description="Xylose isomerase-like TIM barrel" evidence="1">
    <location>
        <begin position="62"/>
        <end position="285"/>
    </location>
</feature>
<dbReference type="SUPFAM" id="SSF51658">
    <property type="entry name" value="Xylose isomerase-like"/>
    <property type="match status" value="1"/>
</dbReference>
<reference evidence="3" key="1">
    <citation type="journal article" date="2019" name="Int. J. Syst. Evol. Microbiol.">
        <title>The Global Catalogue of Microorganisms (GCM) 10K type strain sequencing project: providing services to taxonomists for standard genome sequencing and annotation.</title>
        <authorList>
            <consortium name="The Broad Institute Genomics Platform"/>
            <consortium name="The Broad Institute Genome Sequencing Center for Infectious Disease"/>
            <person name="Wu L."/>
            <person name="Ma J."/>
        </authorList>
    </citation>
    <scope>NUCLEOTIDE SEQUENCE [LARGE SCALE GENOMIC DNA]</scope>
    <source>
        <strain evidence="3">CGMCC 1.16026</strain>
    </source>
</reference>
<name>A0ABW1ZAY7_9BACT</name>
<gene>
    <name evidence="2" type="ORF">ACFQBQ_09000</name>
</gene>
<protein>
    <submittedName>
        <fullName evidence="2">Sugar phosphate isomerase/epimerase family protein</fullName>
    </submittedName>
</protein>
<dbReference type="Pfam" id="PF01261">
    <property type="entry name" value="AP_endonuc_2"/>
    <property type="match status" value="1"/>
</dbReference>